<dbReference type="Gene3D" id="3.50.70.10">
    <property type="match status" value="1"/>
</dbReference>
<dbReference type="PANTHER" id="PTHR47589:SF4">
    <property type="entry name" value="FATTY-ACID-BINDING PROTEIN 1-LIKE"/>
    <property type="match status" value="1"/>
</dbReference>
<dbReference type="GO" id="GO:0005504">
    <property type="term" value="F:fatty acid binding"/>
    <property type="evidence" value="ECO:0007669"/>
    <property type="project" value="TreeGrafter"/>
</dbReference>
<comment type="similarity">
    <text evidence="1">Belongs to the chalcone isomerase family.</text>
</comment>
<accession>A0A1D8BEL2</accession>
<dbReference type="GO" id="GO:0009570">
    <property type="term" value="C:chloroplast stroma"/>
    <property type="evidence" value="ECO:0007669"/>
    <property type="project" value="TreeGrafter"/>
</dbReference>
<evidence type="ECO:0000256" key="2">
    <source>
        <dbReference type="ARBA" id="ARBA00024426"/>
    </source>
</evidence>
<evidence type="ECO:0000313" key="4">
    <source>
        <dbReference type="EMBL" id="AOS52790.1"/>
    </source>
</evidence>
<dbReference type="PANTHER" id="PTHR47589">
    <property type="entry name" value="FATTY-ACID-BINDING PROTEIN 1"/>
    <property type="match status" value="1"/>
</dbReference>
<dbReference type="InterPro" id="IPR016089">
    <property type="entry name" value="Chalcone_isomerase_bundle_sf"/>
</dbReference>
<dbReference type="Gene3D" id="1.10.890.20">
    <property type="match status" value="1"/>
</dbReference>
<dbReference type="InterPro" id="IPR044228">
    <property type="entry name" value="FAP1"/>
</dbReference>
<feature type="domain" description="Chalcone isomerase" evidence="3">
    <location>
        <begin position="26"/>
        <end position="193"/>
    </location>
</feature>
<dbReference type="InterPro" id="IPR036298">
    <property type="entry name" value="Chalcone_isomerase_sf"/>
</dbReference>
<protein>
    <recommendedName>
        <fullName evidence="2">Chalcone--flavanone isomerase</fullName>
    </recommendedName>
</protein>
<evidence type="ECO:0000259" key="3">
    <source>
        <dbReference type="Pfam" id="PF16036"/>
    </source>
</evidence>
<dbReference type="EMBL" id="KX034653">
    <property type="protein sequence ID" value="AOS52790.1"/>
    <property type="molecule type" value="mRNA"/>
</dbReference>
<proteinExistence type="evidence at transcript level"/>
<dbReference type="GO" id="GO:0006631">
    <property type="term" value="P:fatty acid metabolic process"/>
    <property type="evidence" value="ECO:0007669"/>
    <property type="project" value="TreeGrafter"/>
</dbReference>
<organism evidence="4">
    <name type="scientific">Tradescantia hirsutiflora</name>
    <dbReference type="NCBI Taxonomy" id="428262"/>
    <lineage>
        <taxon>Eukaryota</taxon>
        <taxon>Viridiplantae</taxon>
        <taxon>Streptophyta</taxon>
        <taxon>Embryophyta</taxon>
        <taxon>Tracheophyta</taxon>
        <taxon>Spermatophyta</taxon>
        <taxon>Magnoliopsida</taxon>
        <taxon>Liliopsida</taxon>
        <taxon>Commelinales</taxon>
        <taxon>Commelinaceae</taxon>
        <taxon>Tradescantia</taxon>
    </lineage>
</organism>
<dbReference type="SUPFAM" id="SSF54626">
    <property type="entry name" value="Chalcone isomerase"/>
    <property type="match status" value="1"/>
</dbReference>
<dbReference type="GO" id="GO:0016872">
    <property type="term" value="F:intramolecular lyase activity"/>
    <property type="evidence" value="ECO:0007669"/>
    <property type="project" value="InterPro"/>
</dbReference>
<keyword evidence="4" id="KW-0413">Isomerase</keyword>
<dbReference type="InterPro" id="IPR016088">
    <property type="entry name" value="Chalcone_isomerase_3-sand"/>
</dbReference>
<evidence type="ECO:0000256" key="1">
    <source>
        <dbReference type="ARBA" id="ARBA00007166"/>
    </source>
</evidence>
<gene>
    <name evidence="4" type="primary">CHIL2</name>
</gene>
<sequence length="203" mass="22753">MSSENMEVEPKTGVAFPVKLADGKQLHATGLRKKKIVGVDVNMYAFGIYADNAKLKEILTAEISKAPKEPTKELYEIVINNDIPMVVRMVIIFKHLTIRMVKKNFEESLAVIVKKLSGEKNEELVSKVWEGANTDGIKLSAGSIIEISRLPGHIYQTKFNDEVVSEVESELLCRAFFVQYFGEEPFDEEAKQKFGQSALSLLV</sequence>
<name>A0A1D8BEL2_9LILI</name>
<reference evidence="4" key="1">
    <citation type="submission" date="2016-04" db="EMBL/GenBank/DDBJ databases">
        <title>Chalcone isomerase-like genes in Tradescantia BNL4430: in-silico identification, molecular characterization and differential expression profiles under gamma-radiation stress.</title>
        <authorList>
            <person name="Subburaj S."/>
            <person name="Ha H.-J."/>
        </authorList>
    </citation>
    <scope>NUCLEOTIDE SEQUENCE</scope>
    <source>
        <strain evidence="4">BNL 4430</strain>
    </source>
</reference>
<dbReference type="Pfam" id="PF16036">
    <property type="entry name" value="Chalcone_3"/>
    <property type="match status" value="1"/>
</dbReference>
<dbReference type="InterPro" id="IPR016087">
    <property type="entry name" value="Chalcone_isomerase"/>
</dbReference>
<dbReference type="AlphaFoldDB" id="A0A1D8BEL2"/>